<evidence type="ECO:0000313" key="2">
    <source>
        <dbReference type="Proteomes" id="UP001055811"/>
    </source>
</evidence>
<protein>
    <submittedName>
        <fullName evidence="1">Uncharacterized protein</fullName>
    </submittedName>
</protein>
<proteinExistence type="predicted"/>
<comment type="caution">
    <text evidence="1">The sequence shown here is derived from an EMBL/GenBank/DDBJ whole genome shotgun (WGS) entry which is preliminary data.</text>
</comment>
<reference evidence="2" key="1">
    <citation type="journal article" date="2022" name="Mol. Ecol. Resour.">
        <title>The genomes of chicory, endive, great burdock and yacon provide insights into Asteraceae palaeo-polyploidization history and plant inulin production.</title>
        <authorList>
            <person name="Fan W."/>
            <person name="Wang S."/>
            <person name="Wang H."/>
            <person name="Wang A."/>
            <person name="Jiang F."/>
            <person name="Liu H."/>
            <person name="Zhao H."/>
            <person name="Xu D."/>
            <person name="Zhang Y."/>
        </authorList>
    </citation>
    <scope>NUCLEOTIDE SEQUENCE [LARGE SCALE GENOMIC DNA]</scope>
    <source>
        <strain evidence="2">cv. Punajuju</strain>
    </source>
</reference>
<organism evidence="1 2">
    <name type="scientific">Cichorium intybus</name>
    <name type="common">Chicory</name>
    <dbReference type="NCBI Taxonomy" id="13427"/>
    <lineage>
        <taxon>Eukaryota</taxon>
        <taxon>Viridiplantae</taxon>
        <taxon>Streptophyta</taxon>
        <taxon>Embryophyta</taxon>
        <taxon>Tracheophyta</taxon>
        <taxon>Spermatophyta</taxon>
        <taxon>Magnoliopsida</taxon>
        <taxon>eudicotyledons</taxon>
        <taxon>Gunneridae</taxon>
        <taxon>Pentapetalae</taxon>
        <taxon>asterids</taxon>
        <taxon>campanulids</taxon>
        <taxon>Asterales</taxon>
        <taxon>Asteraceae</taxon>
        <taxon>Cichorioideae</taxon>
        <taxon>Cichorieae</taxon>
        <taxon>Cichoriinae</taxon>
        <taxon>Cichorium</taxon>
    </lineage>
</organism>
<reference evidence="1 2" key="2">
    <citation type="journal article" date="2022" name="Mol. Ecol. Resour.">
        <title>The genomes of chicory, endive, great burdock and yacon provide insights into Asteraceae paleo-polyploidization history and plant inulin production.</title>
        <authorList>
            <person name="Fan W."/>
            <person name="Wang S."/>
            <person name="Wang H."/>
            <person name="Wang A."/>
            <person name="Jiang F."/>
            <person name="Liu H."/>
            <person name="Zhao H."/>
            <person name="Xu D."/>
            <person name="Zhang Y."/>
        </authorList>
    </citation>
    <scope>NUCLEOTIDE SEQUENCE [LARGE SCALE GENOMIC DNA]</scope>
    <source>
        <strain evidence="2">cv. Punajuju</strain>
        <tissue evidence="1">Leaves</tissue>
    </source>
</reference>
<dbReference type="EMBL" id="CM042013">
    <property type="protein sequence ID" value="KAI3737576.1"/>
    <property type="molecule type" value="Genomic_DNA"/>
</dbReference>
<gene>
    <name evidence="1" type="ORF">L2E82_27583</name>
</gene>
<evidence type="ECO:0000313" key="1">
    <source>
        <dbReference type="EMBL" id="KAI3737576.1"/>
    </source>
</evidence>
<keyword evidence="2" id="KW-1185">Reference proteome</keyword>
<dbReference type="Proteomes" id="UP001055811">
    <property type="component" value="Linkage Group LG05"/>
</dbReference>
<accession>A0ACB9CTM6</accession>
<name>A0ACB9CTM6_CICIN</name>
<sequence>MRTLCMLAICLTTLLNIVLKCLRSLRPNNLHQGLGLRKLDFGVWSINKNCLLHHQQIEKNIIKKFNSIGWVAKYF</sequence>